<dbReference type="PANTHER" id="PTHR33516">
    <property type="entry name" value="LEXA REPRESSOR"/>
    <property type="match status" value="1"/>
</dbReference>
<gene>
    <name evidence="9" type="ORF">BSZ36_05040</name>
</gene>
<sequence length="146" mass="15724">MLPLAAIPVASCSVSAGFPSPADDYVEGSLDLHELLGVTAPHCYFMRVEGVSMTEAGIYDGDVVLVNRAVEPHTGCVVVACLDGEMVLKRLIKDKRGVRLMAEHKGYAPIEVGEEQELVVWGVVTFSIHDLRVRGAYAKLERATAA</sequence>
<comment type="similarity">
    <text evidence="1 7">Belongs to the peptidase S24 family.</text>
</comment>
<evidence type="ECO:0000256" key="7">
    <source>
        <dbReference type="RuleBase" id="RU003991"/>
    </source>
</evidence>
<dbReference type="PANTHER" id="PTHR33516:SF2">
    <property type="entry name" value="LEXA REPRESSOR-RELATED"/>
    <property type="match status" value="1"/>
</dbReference>
<dbReference type="InterPro" id="IPR036286">
    <property type="entry name" value="LexA/Signal_pep-like_sf"/>
</dbReference>
<keyword evidence="3 7" id="KW-0378">Hydrolase</keyword>
<proteinExistence type="inferred from homology"/>
<feature type="domain" description="Peptidase S24/S26A/S26B/S26C" evidence="8">
    <location>
        <begin position="13"/>
        <end position="124"/>
    </location>
</feature>
<dbReference type="GO" id="GO:0009432">
    <property type="term" value="P:SOS response"/>
    <property type="evidence" value="ECO:0007669"/>
    <property type="project" value="UniProtKB-KW"/>
</dbReference>
<dbReference type="NCBIfam" id="NF007621">
    <property type="entry name" value="PRK10276.1"/>
    <property type="match status" value="1"/>
</dbReference>
<dbReference type="GO" id="GO:0006355">
    <property type="term" value="P:regulation of DNA-templated transcription"/>
    <property type="evidence" value="ECO:0007669"/>
    <property type="project" value="InterPro"/>
</dbReference>
<evidence type="ECO:0000259" key="8">
    <source>
        <dbReference type="Pfam" id="PF00717"/>
    </source>
</evidence>
<dbReference type="AlphaFoldDB" id="A0A259U3K7"/>
<dbReference type="GO" id="GO:0006281">
    <property type="term" value="P:DNA repair"/>
    <property type="evidence" value="ECO:0007669"/>
    <property type="project" value="UniProtKB-KW"/>
</dbReference>
<dbReference type="InParanoid" id="A0A259U3K7"/>
<organism evidence="9 10">
    <name type="scientific">Rubricoccus marinus</name>
    <dbReference type="NCBI Taxonomy" id="716817"/>
    <lineage>
        <taxon>Bacteria</taxon>
        <taxon>Pseudomonadati</taxon>
        <taxon>Rhodothermota</taxon>
        <taxon>Rhodothermia</taxon>
        <taxon>Rhodothermales</taxon>
        <taxon>Rubricoccaceae</taxon>
        <taxon>Rubricoccus</taxon>
    </lineage>
</organism>
<evidence type="ECO:0000313" key="10">
    <source>
        <dbReference type="Proteomes" id="UP000216446"/>
    </source>
</evidence>
<protein>
    <recommendedName>
        <fullName evidence="8">Peptidase S24/S26A/S26B/S26C domain-containing protein</fullName>
    </recommendedName>
</protein>
<dbReference type="PRINTS" id="PR00726">
    <property type="entry name" value="LEXASERPTASE"/>
</dbReference>
<dbReference type="InterPro" id="IPR050077">
    <property type="entry name" value="LexA_repressor"/>
</dbReference>
<evidence type="ECO:0000256" key="2">
    <source>
        <dbReference type="ARBA" id="ARBA00022763"/>
    </source>
</evidence>
<name>A0A259U3K7_9BACT</name>
<keyword evidence="6" id="KW-0742">SOS response</keyword>
<dbReference type="FunCoup" id="A0A259U3K7">
    <property type="interactions" value="48"/>
</dbReference>
<keyword evidence="10" id="KW-1185">Reference proteome</keyword>
<evidence type="ECO:0000256" key="4">
    <source>
        <dbReference type="ARBA" id="ARBA00022813"/>
    </source>
</evidence>
<evidence type="ECO:0000256" key="5">
    <source>
        <dbReference type="ARBA" id="ARBA00023204"/>
    </source>
</evidence>
<accession>A0A259U3K7</accession>
<keyword evidence="4 7" id="KW-0068">Autocatalytic cleavage</keyword>
<dbReference type="Proteomes" id="UP000216446">
    <property type="component" value="Unassembled WGS sequence"/>
</dbReference>
<dbReference type="InterPro" id="IPR039418">
    <property type="entry name" value="LexA-like"/>
</dbReference>
<evidence type="ECO:0000256" key="3">
    <source>
        <dbReference type="ARBA" id="ARBA00022801"/>
    </source>
</evidence>
<dbReference type="InterPro" id="IPR015927">
    <property type="entry name" value="Peptidase_S24_S26A/B/C"/>
</dbReference>
<keyword evidence="2" id="KW-0227">DNA damage</keyword>
<dbReference type="GO" id="GO:0003677">
    <property type="term" value="F:DNA binding"/>
    <property type="evidence" value="ECO:0007669"/>
    <property type="project" value="InterPro"/>
</dbReference>
<dbReference type="CDD" id="cd06529">
    <property type="entry name" value="S24_LexA-like"/>
    <property type="match status" value="1"/>
</dbReference>
<comment type="caution">
    <text evidence="9">The sequence shown here is derived from an EMBL/GenBank/DDBJ whole genome shotgun (WGS) entry which is preliminary data.</text>
</comment>
<evidence type="ECO:0000256" key="1">
    <source>
        <dbReference type="ARBA" id="ARBA00007484"/>
    </source>
</evidence>
<dbReference type="SUPFAM" id="SSF51306">
    <property type="entry name" value="LexA/Signal peptidase"/>
    <property type="match status" value="1"/>
</dbReference>
<dbReference type="Gene3D" id="2.10.109.10">
    <property type="entry name" value="Umud Fragment, subunit A"/>
    <property type="match status" value="1"/>
</dbReference>
<dbReference type="EMBL" id="MQWB01000001">
    <property type="protein sequence ID" value="OZC04599.1"/>
    <property type="molecule type" value="Genomic_DNA"/>
</dbReference>
<dbReference type="Pfam" id="PF00717">
    <property type="entry name" value="Peptidase_S24"/>
    <property type="match status" value="1"/>
</dbReference>
<dbReference type="InterPro" id="IPR006197">
    <property type="entry name" value="Peptidase_S24_LexA"/>
</dbReference>
<evidence type="ECO:0000313" key="9">
    <source>
        <dbReference type="EMBL" id="OZC04599.1"/>
    </source>
</evidence>
<reference evidence="9 10" key="1">
    <citation type="submission" date="2016-11" db="EMBL/GenBank/DDBJ databases">
        <title>Study of marine rhodopsin-containing bacteria.</title>
        <authorList>
            <person name="Yoshizawa S."/>
            <person name="Kumagai Y."/>
            <person name="Kogure K."/>
        </authorList>
    </citation>
    <scope>NUCLEOTIDE SEQUENCE [LARGE SCALE GENOMIC DNA]</scope>
    <source>
        <strain evidence="9 10">SG-29</strain>
    </source>
</reference>
<keyword evidence="5" id="KW-0234">DNA repair</keyword>
<dbReference type="GO" id="GO:0016787">
    <property type="term" value="F:hydrolase activity"/>
    <property type="evidence" value="ECO:0007669"/>
    <property type="project" value="UniProtKB-KW"/>
</dbReference>
<evidence type="ECO:0000256" key="6">
    <source>
        <dbReference type="ARBA" id="ARBA00023236"/>
    </source>
</evidence>